<dbReference type="EC" id="3.5.4.16" evidence="3"/>
<proteinExistence type="inferred from homology"/>
<dbReference type="Proteomes" id="UP000607653">
    <property type="component" value="Unassembled WGS sequence"/>
</dbReference>
<feature type="domain" description="GTP cyclohydrolase I" evidence="7">
    <location>
        <begin position="84"/>
        <end position="266"/>
    </location>
</feature>
<protein>
    <recommendedName>
        <fullName evidence="4">GTP cyclohydrolase 1</fullName>
        <ecNumber evidence="3">3.5.4.16</ecNumber>
    </recommendedName>
    <alternativeName>
        <fullName evidence="6">GTP cyclohydrolase I</fullName>
    </alternativeName>
</protein>
<dbReference type="EMBL" id="DUZY01000004">
    <property type="protein sequence ID" value="DAD37107.1"/>
    <property type="molecule type" value="Genomic_DNA"/>
</dbReference>
<dbReference type="PANTHER" id="PTHR11109">
    <property type="entry name" value="GTP CYCLOHYDROLASE I"/>
    <property type="match status" value="1"/>
</dbReference>
<dbReference type="UniPathway" id="UPA00848">
    <property type="reaction ID" value="UER00151"/>
</dbReference>
<dbReference type="Gene3D" id="1.10.286.10">
    <property type="match status" value="1"/>
</dbReference>
<organism evidence="8 9">
    <name type="scientific">Nelumbo nucifera</name>
    <name type="common">Sacred lotus</name>
    <dbReference type="NCBI Taxonomy" id="4432"/>
    <lineage>
        <taxon>Eukaryota</taxon>
        <taxon>Viridiplantae</taxon>
        <taxon>Streptophyta</taxon>
        <taxon>Embryophyta</taxon>
        <taxon>Tracheophyta</taxon>
        <taxon>Spermatophyta</taxon>
        <taxon>Magnoliopsida</taxon>
        <taxon>Proteales</taxon>
        <taxon>Nelumbonaceae</taxon>
        <taxon>Nelumbo</taxon>
    </lineage>
</organism>
<dbReference type="InterPro" id="IPR043133">
    <property type="entry name" value="GTP-CH-I_C/QueF"/>
</dbReference>
<dbReference type="InterPro" id="IPR043134">
    <property type="entry name" value="GTP-CH-I_N"/>
</dbReference>
<evidence type="ECO:0000256" key="5">
    <source>
        <dbReference type="ARBA" id="ARBA00022801"/>
    </source>
</evidence>
<keyword evidence="5" id="KW-0378">Hydrolase</keyword>
<gene>
    <name evidence="8" type="ORF">HUJ06_007748</name>
</gene>
<dbReference type="SUPFAM" id="SSF55620">
    <property type="entry name" value="Tetrahydrobiopterin biosynthesis enzymes-like"/>
    <property type="match status" value="1"/>
</dbReference>
<comment type="caution">
    <text evidence="8">The sequence shown here is derived from an EMBL/GenBank/DDBJ whole genome shotgun (WGS) entry which is preliminary data.</text>
</comment>
<name>A0A822YX44_NELNU</name>
<accession>A0A822YX44</accession>
<dbReference type="InterPro" id="IPR001474">
    <property type="entry name" value="GTP_CycHdrlase_I"/>
</dbReference>
<evidence type="ECO:0000259" key="7">
    <source>
        <dbReference type="Pfam" id="PF01227"/>
    </source>
</evidence>
<evidence type="ECO:0000313" key="8">
    <source>
        <dbReference type="EMBL" id="DAD37107.1"/>
    </source>
</evidence>
<evidence type="ECO:0000256" key="4">
    <source>
        <dbReference type="ARBA" id="ARBA00017272"/>
    </source>
</evidence>
<comment type="similarity">
    <text evidence="2">Belongs to the GTP cyclohydrolase I family.</text>
</comment>
<comment type="pathway">
    <text evidence="1">Cofactor biosynthesis; 7,8-dihydroneopterin triphosphate biosynthesis; 7,8-dihydroneopterin triphosphate from GTP: step 1/1.</text>
</comment>
<dbReference type="Pfam" id="PF01227">
    <property type="entry name" value="GTP_cyclohydroI"/>
    <property type="match status" value="1"/>
</dbReference>
<evidence type="ECO:0000256" key="1">
    <source>
        <dbReference type="ARBA" id="ARBA00005080"/>
    </source>
</evidence>
<evidence type="ECO:0000256" key="6">
    <source>
        <dbReference type="ARBA" id="ARBA00030854"/>
    </source>
</evidence>
<dbReference type="AlphaFoldDB" id="A0A822YX44"/>
<dbReference type="InterPro" id="IPR020602">
    <property type="entry name" value="GTP_CycHdrlase_I_dom"/>
</dbReference>
<keyword evidence="9" id="KW-1185">Reference proteome</keyword>
<dbReference type="PANTHER" id="PTHR11109:SF7">
    <property type="entry name" value="GTP CYCLOHYDROLASE 1"/>
    <property type="match status" value="1"/>
</dbReference>
<evidence type="ECO:0000313" key="9">
    <source>
        <dbReference type="Proteomes" id="UP000607653"/>
    </source>
</evidence>
<dbReference type="Gene3D" id="3.30.1130.10">
    <property type="match status" value="1"/>
</dbReference>
<dbReference type="GO" id="GO:0046654">
    <property type="term" value="P:tetrahydrofolate biosynthetic process"/>
    <property type="evidence" value="ECO:0007669"/>
    <property type="project" value="InterPro"/>
</dbReference>
<reference evidence="8 9" key="1">
    <citation type="journal article" date="2020" name="Mol. Biol. Evol.">
        <title>Distinct Expression and Methylation Patterns for Genes with Different Fates following a Single Whole-Genome Duplication in Flowering Plants.</title>
        <authorList>
            <person name="Shi T."/>
            <person name="Rahmani R.S."/>
            <person name="Gugger P.F."/>
            <person name="Wang M."/>
            <person name="Li H."/>
            <person name="Zhang Y."/>
            <person name="Li Z."/>
            <person name="Wang Q."/>
            <person name="Van de Peer Y."/>
            <person name="Marchal K."/>
            <person name="Chen J."/>
        </authorList>
    </citation>
    <scope>NUCLEOTIDE SEQUENCE [LARGE SCALE GENOMIC DNA]</scope>
    <source>
        <tissue evidence="8">Leaf</tissue>
    </source>
</reference>
<evidence type="ECO:0000256" key="2">
    <source>
        <dbReference type="ARBA" id="ARBA00008085"/>
    </source>
</evidence>
<sequence length="277" mass="30818">MEGWEKISVSSGSGVFENENEDFWGDFLSLLKFRDVTVEINNTQSCWCPFRSSDWLACDGHIGTKNSSYRDSTKTVPAQPSMIAAVAAILQSLGEDPLRKELVGTPQRFVNWLMNFKRSSFEMKLNGFGSGRIGPLKSDLHRDNTEIHSVLNLPFWSQCEHHLLPFHGVVHMGYFHPRGADPVGRSILQSIVHFYGYKLQVQERLTRQIAETVSSLLGDVMVVVEANNICMISRGIEKVGSNTATIAVLGRFSNDPSAKAMFLQIISNNTANGATHL</sequence>
<evidence type="ECO:0000256" key="3">
    <source>
        <dbReference type="ARBA" id="ARBA00012715"/>
    </source>
</evidence>
<dbReference type="GO" id="GO:0003934">
    <property type="term" value="F:GTP cyclohydrolase I activity"/>
    <property type="evidence" value="ECO:0007669"/>
    <property type="project" value="UniProtKB-EC"/>
</dbReference>